<comment type="caution">
    <text evidence="1">The sequence shown here is derived from an EMBL/GenBank/DDBJ whole genome shotgun (WGS) entry which is preliminary data.</text>
</comment>
<evidence type="ECO:0000313" key="1">
    <source>
        <dbReference type="EMBL" id="KKB37952.1"/>
    </source>
</evidence>
<reference evidence="1" key="1">
    <citation type="submission" date="2015-02" db="EMBL/GenBank/DDBJ databases">
        <title>Genome Assembly of Bacillaceae bacterium MTCC 8252.</title>
        <authorList>
            <person name="Verma A."/>
            <person name="Khatri I."/>
            <person name="Mual P."/>
            <person name="Subramanian S."/>
            <person name="Krishnamurthi S."/>
        </authorList>
    </citation>
    <scope>NUCLEOTIDE SEQUENCE [LARGE SCALE GENOMIC DNA]</scope>
    <source>
        <strain evidence="1">MTCC 8252</strain>
    </source>
</reference>
<sequence>MASPSKQFFSLFYHTAGVYSSKKKPPFGGSNKYRLFLIWLPLNSSL</sequence>
<organism evidence="1 2">
    <name type="scientific">Bacillus thermotolerans</name>
    <name type="common">Quasibacillus thermotolerans</name>
    <dbReference type="NCBI Taxonomy" id="1221996"/>
    <lineage>
        <taxon>Bacteria</taxon>
        <taxon>Bacillati</taxon>
        <taxon>Bacillota</taxon>
        <taxon>Bacilli</taxon>
        <taxon>Bacillales</taxon>
        <taxon>Bacillaceae</taxon>
        <taxon>Bacillus</taxon>
    </lineage>
</organism>
<evidence type="ECO:0000313" key="2">
    <source>
        <dbReference type="Proteomes" id="UP000031563"/>
    </source>
</evidence>
<dbReference type="AlphaFoldDB" id="A0A0F5HYK6"/>
<protein>
    <submittedName>
        <fullName evidence="1">Uncharacterized protein</fullName>
    </submittedName>
</protein>
<accession>A0A0F5HYK6</accession>
<proteinExistence type="predicted"/>
<keyword evidence="2" id="KW-1185">Reference proteome</keyword>
<dbReference type="Proteomes" id="UP000031563">
    <property type="component" value="Unassembled WGS sequence"/>
</dbReference>
<accession>A0A0F5HZG1</accession>
<gene>
    <name evidence="1" type="ORF">QY95_02729</name>
</gene>
<name>A0A0F5HYK6_BACTR</name>
<dbReference type="EMBL" id="JWIR02000050">
    <property type="protein sequence ID" value="KKB37952.1"/>
    <property type="molecule type" value="Genomic_DNA"/>
</dbReference>